<dbReference type="eggNOG" id="KOG2063">
    <property type="taxonomic scope" value="Eukaryota"/>
</dbReference>
<dbReference type="InterPro" id="IPR032914">
    <property type="entry name" value="Vam6/VPS39/TRAP1"/>
</dbReference>
<dbReference type="OMA" id="EFAPVPN"/>
<evidence type="ECO:0000313" key="3">
    <source>
        <dbReference type="EMBL" id="CCC71922.1"/>
    </source>
</evidence>
<sequence>MKKNNSNTASTIMQIDPQEGPFQLHTLLSDLPPNLSFSACEGYENHLYLGTTKGDLLHYFEIEPNNYILISETKFSPSTDSKITKIVLLPLIERALVLNNEGQLILFLLPEFAPVPNTSPIQNVTDLTIFHYSKRSNIYRITIATKNALQLWKVSTTQGIIQSSKNLIQFKNCSHILQHEEILIMARSNNYEIINLKKLNANVLPLFHVFEPTPASPTLTPVMCSINSKEFLVCSGGNDPNDNAMALIVNHKGDISQGTIVLDKYPTEIAVQYPYILTNYDGSKVQVNKLLNINDDSNLPIQTISSSSESDLRIARLTATFHNDEIMDPKDKELIVEKLKLVPMLNKDIELTLQREKSYVEENLQQVSSLVCYGHQGIHVLFKKPIILQMHNKFNEEEISILENYLSEMEDKYRATMTKYEDIECKYLTLMELLLILLHCDTIDEIVIKKWSTKSGTTDIRILLYILNMEIYGNIWTFHGLEPLINNLKELKLIHKCNKGIPWLLKLLKKNLKSTNNDFSNISKTIDINFLQFYLKDDTLNFDINNFETENFPEIIDILKKQDDASKYSPILLQIYQRKQMFMEYMDLLKKDSKLDKLFQYIETNINQLPKDYVHGPQLFDDLALILNDKQDDTTKDQINQMFKILNSMDIDPHELISRVQDNIPVKVMIIEQLGVKDSHDKKFIIEYYLTKLEETIQQNNLWTQLNSFLNEYKQDLKYDKVNFISFINVKLQYNENFENFLIYFNHIKLIITNSIEQDNDKTFISGLFNEISKFDNNNILTFLLLPSPATTNQTILTNEQILTILLNCNDFMTIEQYLTKENLISVMKHYIQMHKKIYSISLVTNLLTRNINFLLNDSDQFLNILRELPQEYPLTNLFEILFPIVNRLDTKTQNLALQKALLKAELANTKEMINNLQIE</sequence>
<evidence type="ECO:0000313" key="4">
    <source>
        <dbReference type="Proteomes" id="UP000001640"/>
    </source>
</evidence>
<feature type="domain" description="CNH" evidence="2">
    <location>
        <begin position="34"/>
        <end position="314"/>
    </location>
</feature>
<proteinExistence type="predicted"/>
<reference key="2">
    <citation type="submission" date="2011-08" db="EMBL/GenBank/DDBJ databases">
        <title>Genome sequence of Naumovozyma castellii.</title>
        <authorList>
            <person name="Gordon J.L."/>
            <person name="Armisen D."/>
            <person name="Proux-Wera E."/>
            <person name="OhEigeartaigh S.S."/>
            <person name="Byrne K.P."/>
            <person name="Wolfe K.H."/>
        </authorList>
    </citation>
    <scope>NUCLEOTIDE SEQUENCE</scope>
    <source>
        <strain>Type strain:CBS 4309</strain>
    </source>
</reference>
<dbReference type="AlphaFoldDB" id="G0VK88"/>
<dbReference type="GeneID" id="96905609"/>
<accession>G0VK88</accession>
<reference evidence="3 4" key="1">
    <citation type="journal article" date="2011" name="Proc. Natl. Acad. Sci. U.S.A.">
        <title>Evolutionary erosion of yeast sex chromosomes by mating-type switching accidents.</title>
        <authorList>
            <person name="Gordon J.L."/>
            <person name="Armisen D."/>
            <person name="Proux-Wera E."/>
            <person name="Oheigeartaigh S.S."/>
            <person name="Byrne K.P."/>
            <person name="Wolfe K.H."/>
        </authorList>
    </citation>
    <scope>NUCLEOTIDE SEQUENCE [LARGE SCALE GENOMIC DNA]</scope>
    <source>
        <strain evidence="4">ATCC 76901 / BCRC 22586 / CBS 4309 / NBRC 1992 / NRRL Y-12630</strain>
    </source>
</reference>
<dbReference type="Proteomes" id="UP000001640">
    <property type="component" value="Chromosome 9"/>
</dbReference>
<dbReference type="KEGG" id="ncs:NCAS_0I02540"/>
<dbReference type="InParanoid" id="G0VK88"/>
<organism evidence="3 4">
    <name type="scientific">Naumovozyma castellii</name>
    <name type="common">Yeast</name>
    <name type="synonym">Saccharomyces castellii</name>
    <dbReference type="NCBI Taxonomy" id="27288"/>
    <lineage>
        <taxon>Eukaryota</taxon>
        <taxon>Fungi</taxon>
        <taxon>Dikarya</taxon>
        <taxon>Ascomycota</taxon>
        <taxon>Saccharomycotina</taxon>
        <taxon>Saccharomycetes</taxon>
        <taxon>Saccharomycetales</taxon>
        <taxon>Saccharomycetaceae</taxon>
        <taxon>Naumovozyma</taxon>
    </lineage>
</organism>
<dbReference type="RefSeq" id="XP_003678264.1">
    <property type="nucleotide sequence ID" value="XM_003678216.1"/>
</dbReference>
<dbReference type="HOGENOM" id="CLU_005205_0_0_1"/>
<dbReference type="OrthoDB" id="5325112at2759"/>
<dbReference type="GO" id="GO:0034058">
    <property type="term" value="P:endosomal vesicle fusion"/>
    <property type="evidence" value="ECO:0007669"/>
    <property type="project" value="TreeGrafter"/>
</dbReference>
<feature type="coiled-coil region" evidence="1">
    <location>
        <begin position="392"/>
        <end position="426"/>
    </location>
</feature>
<dbReference type="PANTHER" id="PTHR12894">
    <property type="entry name" value="CNH DOMAIN CONTAINING"/>
    <property type="match status" value="1"/>
</dbReference>
<dbReference type="InterPro" id="IPR001180">
    <property type="entry name" value="CNH_dom"/>
</dbReference>
<gene>
    <name evidence="3" type="primary">NCAS0I02540</name>
    <name evidence="3" type="ordered locus">NCAS_0I02540</name>
</gene>
<protein>
    <recommendedName>
        <fullName evidence="2">CNH domain-containing protein</fullName>
    </recommendedName>
</protein>
<dbReference type="GO" id="GO:0000329">
    <property type="term" value="C:fungal-type vacuole membrane"/>
    <property type="evidence" value="ECO:0007669"/>
    <property type="project" value="TreeGrafter"/>
</dbReference>
<keyword evidence="1" id="KW-0175">Coiled coil</keyword>
<dbReference type="PROSITE" id="PS50219">
    <property type="entry name" value="CNH"/>
    <property type="match status" value="1"/>
</dbReference>
<dbReference type="EMBL" id="HE576760">
    <property type="protein sequence ID" value="CCC71922.1"/>
    <property type="molecule type" value="Genomic_DNA"/>
</dbReference>
<dbReference type="Pfam" id="PF00780">
    <property type="entry name" value="CNH"/>
    <property type="match status" value="1"/>
</dbReference>
<keyword evidence="4" id="KW-1185">Reference proteome</keyword>
<dbReference type="GO" id="GO:0006914">
    <property type="term" value="P:autophagy"/>
    <property type="evidence" value="ECO:0007669"/>
    <property type="project" value="TreeGrafter"/>
</dbReference>
<name>G0VK88_NAUCA</name>
<dbReference type="STRING" id="1064592.G0VK88"/>
<evidence type="ECO:0000256" key="1">
    <source>
        <dbReference type="SAM" id="Coils"/>
    </source>
</evidence>
<evidence type="ECO:0000259" key="2">
    <source>
        <dbReference type="PROSITE" id="PS50219"/>
    </source>
</evidence>
<dbReference type="FunCoup" id="G0VK88">
    <property type="interactions" value="89"/>
</dbReference>
<dbReference type="PANTHER" id="PTHR12894:SF28">
    <property type="entry name" value="VACUOLAR PROTEIN SORTING-ASSOCIATED PROTEIN 3"/>
    <property type="match status" value="1"/>
</dbReference>